<gene>
    <name evidence="7" type="ORF">L618_001000001230</name>
</gene>
<feature type="region of interest" description="Disordered" evidence="5">
    <location>
        <begin position="82"/>
        <end position="103"/>
    </location>
</feature>
<dbReference type="SUPFAM" id="SSF52151">
    <property type="entry name" value="FabD/lysophospholipase-like"/>
    <property type="match status" value="1"/>
</dbReference>
<dbReference type="GO" id="GO:0016787">
    <property type="term" value="F:hydrolase activity"/>
    <property type="evidence" value="ECO:0007669"/>
    <property type="project" value="UniProtKB-UniRule"/>
</dbReference>
<dbReference type="InterPro" id="IPR002641">
    <property type="entry name" value="PNPLA_dom"/>
</dbReference>
<name>A0A562EQM1_RHORH</name>
<keyword evidence="3 4" id="KW-0443">Lipid metabolism</keyword>
<evidence type="ECO:0000256" key="4">
    <source>
        <dbReference type="PROSITE-ProRule" id="PRU01161"/>
    </source>
</evidence>
<feature type="region of interest" description="Disordered" evidence="5">
    <location>
        <begin position="1"/>
        <end position="25"/>
    </location>
</feature>
<evidence type="ECO:0000256" key="1">
    <source>
        <dbReference type="ARBA" id="ARBA00022801"/>
    </source>
</evidence>
<evidence type="ECO:0000259" key="6">
    <source>
        <dbReference type="PROSITE" id="PS51635"/>
    </source>
</evidence>
<dbReference type="Proteomes" id="UP000317573">
    <property type="component" value="Unassembled WGS sequence"/>
</dbReference>
<proteinExistence type="predicted"/>
<comment type="caution">
    <text evidence="4">Lacks conserved residue(s) required for the propagation of feature annotation.</text>
</comment>
<evidence type="ECO:0000256" key="3">
    <source>
        <dbReference type="ARBA" id="ARBA00023098"/>
    </source>
</evidence>
<dbReference type="PANTHER" id="PTHR14226">
    <property type="entry name" value="NEUROPATHY TARGET ESTERASE/SWISS CHEESE D.MELANOGASTER"/>
    <property type="match status" value="1"/>
</dbReference>
<dbReference type="Pfam" id="PF01734">
    <property type="entry name" value="Patatin"/>
    <property type="match status" value="1"/>
</dbReference>
<evidence type="ECO:0000313" key="7">
    <source>
        <dbReference type="EMBL" id="TWH24159.1"/>
    </source>
</evidence>
<feature type="short sequence motif" description="GXSXG" evidence="4">
    <location>
        <begin position="62"/>
        <end position="66"/>
    </location>
</feature>
<dbReference type="PROSITE" id="PS51635">
    <property type="entry name" value="PNPLA"/>
    <property type="match status" value="1"/>
</dbReference>
<dbReference type="PANTHER" id="PTHR14226:SF29">
    <property type="entry name" value="NEUROPATHY TARGET ESTERASE SWS"/>
    <property type="match status" value="1"/>
</dbReference>
<organism evidence="7 8">
    <name type="scientific">Rhodococcus rhodochrous J45</name>
    <dbReference type="NCBI Taxonomy" id="935266"/>
    <lineage>
        <taxon>Bacteria</taxon>
        <taxon>Bacillati</taxon>
        <taxon>Actinomycetota</taxon>
        <taxon>Actinomycetes</taxon>
        <taxon>Mycobacteriales</taxon>
        <taxon>Nocardiaceae</taxon>
        <taxon>Rhodococcus</taxon>
    </lineage>
</organism>
<feature type="active site" description="Nucleophile" evidence="4">
    <location>
        <position position="64"/>
    </location>
</feature>
<feature type="domain" description="PNPLA" evidence="6">
    <location>
        <begin position="28"/>
        <end position="219"/>
    </location>
</feature>
<evidence type="ECO:0000256" key="5">
    <source>
        <dbReference type="SAM" id="MobiDB-lite"/>
    </source>
</evidence>
<sequence>MTSGTNEGESVSDPPSDEGEPVPGRAVVLGAGGIVGTAWTAGLVSGLRREGTDLGRADLIVGTSAGAIVGALLAAGDDVERLADPPPFLEQENPPPEPDRAGPASVLAVLADPTLDPEAARRRVGRLACDADTGTEQAHIARMGSLIAVREWPARRLLITAVDVDTGEPVVWDRSSGVPLPTAVASSTAMPGAYPPITIDGRRYMDGGIRSGTNADLGAGAGVLVVVDPFAHLFPRNHLERELAAARVRRVVTIEPDRDAVDVLGPDPLDGARRRPAYRAGERQAVEVADRLRRAGW</sequence>
<keyword evidence="1 4" id="KW-0378">Hydrolase</keyword>
<dbReference type="InterPro" id="IPR016035">
    <property type="entry name" value="Acyl_Trfase/lysoPLipase"/>
</dbReference>
<evidence type="ECO:0000256" key="2">
    <source>
        <dbReference type="ARBA" id="ARBA00022963"/>
    </source>
</evidence>
<dbReference type="EMBL" id="VLJT01000002">
    <property type="protein sequence ID" value="TWH24159.1"/>
    <property type="molecule type" value="Genomic_DNA"/>
</dbReference>
<reference evidence="7 8" key="1">
    <citation type="submission" date="2019-07" db="EMBL/GenBank/DDBJ databases">
        <title>Genome sequencing of lignin-degrading bacterial isolates.</title>
        <authorList>
            <person name="Gladden J."/>
        </authorList>
    </citation>
    <scope>NUCLEOTIDE SEQUENCE [LARGE SCALE GENOMIC DNA]</scope>
    <source>
        <strain evidence="7 8">J45</strain>
    </source>
</reference>
<keyword evidence="2 4" id="KW-0442">Lipid degradation</keyword>
<evidence type="ECO:0000313" key="8">
    <source>
        <dbReference type="Proteomes" id="UP000317573"/>
    </source>
</evidence>
<dbReference type="GO" id="GO:0016042">
    <property type="term" value="P:lipid catabolic process"/>
    <property type="evidence" value="ECO:0007669"/>
    <property type="project" value="UniProtKB-UniRule"/>
</dbReference>
<dbReference type="Gene3D" id="3.40.1090.10">
    <property type="entry name" value="Cytosolic phospholipase A2 catalytic domain"/>
    <property type="match status" value="2"/>
</dbReference>
<accession>A0A562EQM1</accession>
<comment type="caution">
    <text evidence="7">The sequence shown here is derived from an EMBL/GenBank/DDBJ whole genome shotgun (WGS) entry which is preliminary data.</text>
</comment>
<dbReference type="AlphaFoldDB" id="A0A562EQM1"/>
<feature type="compositionally biased region" description="Pro residues" evidence="5">
    <location>
        <begin position="84"/>
        <end position="96"/>
    </location>
</feature>
<feature type="short sequence motif" description="DGA/G" evidence="4">
    <location>
        <begin position="206"/>
        <end position="208"/>
    </location>
</feature>
<dbReference type="InterPro" id="IPR050301">
    <property type="entry name" value="NTE"/>
</dbReference>
<feature type="active site" description="Proton acceptor" evidence="4">
    <location>
        <position position="206"/>
    </location>
</feature>
<protein>
    <submittedName>
        <fullName evidence="7">NTE family protein</fullName>
    </submittedName>
</protein>